<sequence length="60" mass="6891">MDENLIFRGVALCDWNMRYIYIAIAWHYVNLSLKLCNDGGLTWGCRILGINIDDINTDAI</sequence>
<evidence type="ECO:0000313" key="1">
    <source>
        <dbReference type="EMBL" id="MBW88688.1"/>
    </source>
</evidence>
<proteinExistence type="predicted"/>
<accession>A0A2P2J5C4</accession>
<dbReference type="EMBL" id="GGEC01008205">
    <property type="protein sequence ID" value="MBW88688.1"/>
    <property type="molecule type" value="Transcribed_RNA"/>
</dbReference>
<protein>
    <submittedName>
        <fullName evidence="1">Uncharacterized protein</fullName>
    </submittedName>
</protein>
<name>A0A2P2J5C4_RHIMU</name>
<dbReference type="AlphaFoldDB" id="A0A2P2J5C4"/>
<reference evidence="1" key="1">
    <citation type="submission" date="2018-02" db="EMBL/GenBank/DDBJ databases">
        <title>Rhizophora mucronata_Transcriptome.</title>
        <authorList>
            <person name="Meera S.P."/>
            <person name="Sreeshan A."/>
            <person name="Augustine A."/>
        </authorList>
    </citation>
    <scope>NUCLEOTIDE SEQUENCE</scope>
    <source>
        <tissue evidence="1">Leaf</tissue>
    </source>
</reference>
<organism evidence="1">
    <name type="scientific">Rhizophora mucronata</name>
    <name type="common">Asiatic mangrove</name>
    <dbReference type="NCBI Taxonomy" id="61149"/>
    <lineage>
        <taxon>Eukaryota</taxon>
        <taxon>Viridiplantae</taxon>
        <taxon>Streptophyta</taxon>
        <taxon>Embryophyta</taxon>
        <taxon>Tracheophyta</taxon>
        <taxon>Spermatophyta</taxon>
        <taxon>Magnoliopsida</taxon>
        <taxon>eudicotyledons</taxon>
        <taxon>Gunneridae</taxon>
        <taxon>Pentapetalae</taxon>
        <taxon>rosids</taxon>
        <taxon>fabids</taxon>
        <taxon>Malpighiales</taxon>
        <taxon>Rhizophoraceae</taxon>
        <taxon>Rhizophora</taxon>
    </lineage>
</organism>